<evidence type="ECO:0000256" key="7">
    <source>
        <dbReference type="ARBA" id="ARBA00022844"/>
    </source>
</evidence>
<comment type="caution">
    <text evidence="15">Lacks conserved residue(s) required for the propagation of feature annotation.</text>
</comment>
<dbReference type="KEGG" id="vg:16836477"/>
<evidence type="ECO:0000256" key="2">
    <source>
        <dbReference type="ARBA" id="ARBA00022553"/>
    </source>
</evidence>
<evidence type="ECO:0000313" key="16">
    <source>
        <dbReference type="EMBL" id="CDG41972.1"/>
    </source>
</evidence>
<comment type="subcellular location">
    <subcellularLocation>
        <location evidence="15">Virion</location>
    </subcellularLocation>
    <subcellularLocation>
        <location evidence="15">Host nucleus</location>
    </subcellularLocation>
</comment>
<evidence type="ECO:0000256" key="8">
    <source>
        <dbReference type="ARBA" id="ARBA00022921"/>
    </source>
</evidence>
<keyword evidence="1 15" id="KW-1163">Viral penetration into host nucleus</keyword>
<keyword evidence="11 15" id="KW-1176">Cytoplasmic inwards viral transport</keyword>
<dbReference type="GO" id="GO:0019028">
    <property type="term" value="C:viral capsid"/>
    <property type="evidence" value="ECO:0007669"/>
    <property type="project" value="UniProtKB-UniRule"/>
</dbReference>
<keyword evidence="12 15" id="KW-0238">DNA-binding</keyword>
<evidence type="ECO:0000256" key="3">
    <source>
        <dbReference type="ARBA" id="ARBA00022561"/>
    </source>
</evidence>
<dbReference type="GO" id="GO:0075732">
    <property type="term" value="P:viral penetration into host nucleus"/>
    <property type="evidence" value="ECO:0007669"/>
    <property type="project" value="UniProtKB-KW"/>
</dbReference>
<evidence type="ECO:0000256" key="9">
    <source>
        <dbReference type="ARBA" id="ARBA00022952"/>
    </source>
</evidence>
<keyword evidence="5 15" id="KW-0945">Host-virus interaction</keyword>
<keyword evidence="7 15" id="KW-0946">Virion</keyword>
<keyword evidence="10" id="KW-1039">Host endosome</keyword>
<sequence>MLRARRQKRASINDLYRNCRLGGDCPEDVKNKVEGTTLADRLLQIFGSILYFGNLGIGTGKGTGGFGGYKPIGGTASKGPEITVSRPNVPIDPLGGADVIPLDIINPEAPSVIPLQEGGLPNIPVTDTGITTTDIAEIDIITTTNPIDNPITTDTQPTVITQNNDIFIVDMQPGPPPPKRIALDVGTRPFADIELNVFREPHFDSNVNVFVDPNITGDVVGLEEIELGPLNEVAEFAIEEGAGPSTSTPTQSIERIINQGQRLYNRFVQQVQTRNPDFVTKPSRLVTFEFENPAFDDDVTLTFEQDINDVAAAPDYEFRDIVRLERPIFTTTDAGLRLSRLGQRGSITTRSGLTIGPRVHFYYDFSEILPEESIELSTFAIHSNEDVFIDPMAESSIVNSDIGRNPTFSDDYLEDIFTENFNNAHLVLTFGERDIIEVPISVPKAGINVFITGNSNTTVVDYTSIKETTIITPSTNLINLKPALGLYTLGEDFIFDPDLFRKRRKRKYSDV</sequence>
<dbReference type="GO" id="GO:0075521">
    <property type="term" value="P:microtubule-dependent intracellular transport of viral material towards nucleus"/>
    <property type="evidence" value="ECO:0007669"/>
    <property type="project" value="UniProtKB-UniRule"/>
</dbReference>
<keyword evidence="6" id="KW-1040">Host Golgi apparatus</keyword>
<keyword evidence="13 15" id="KW-1015">Disulfide bond</keyword>
<keyword evidence="8 15" id="KW-0426">Late protein</keyword>
<dbReference type="GO" id="GO:0005198">
    <property type="term" value="F:structural molecule activity"/>
    <property type="evidence" value="ECO:0007669"/>
    <property type="project" value="UniProtKB-UniRule"/>
</dbReference>
<evidence type="ECO:0000256" key="15">
    <source>
        <dbReference type="HAMAP-Rule" id="MF_04003"/>
    </source>
</evidence>
<keyword evidence="2 15" id="KW-0597">Phosphoprotein</keyword>
<dbReference type="InterPro" id="IPR000784">
    <property type="entry name" value="Late_L2"/>
</dbReference>
<keyword evidence="9 15" id="KW-1177">Microtubular inwards viral transport</keyword>
<evidence type="ECO:0000256" key="11">
    <source>
        <dbReference type="ARBA" id="ARBA00023120"/>
    </source>
</evidence>
<evidence type="ECO:0000313" key="17">
    <source>
        <dbReference type="Proteomes" id="UP000099010"/>
    </source>
</evidence>
<evidence type="ECO:0000256" key="5">
    <source>
        <dbReference type="ARBA" id="ARBA00022581"/>
    </source>
</evidence>
<dbReference type="GO" id="GO:0046718">
    <property type="term" value="P:symbiont entry into host cell"/>
    <property type="evidence" value="ECO:0007669"/>
    <property type="project" value="UniProtKB-KW"/>
</dbReference>
<dbReference type="Pfam" id="PF00513">
    <property type="entry name" value="Late_protein_L2"/>
    <property type="match status" value="1"/>
</dbReference>
<evidence type="ECO:0000256" key="14">
    <source>
        <dbReference type="ARBA" id="ARBA00023296"/>
    </source>
</evidence>
<protein>
    <recommendedName>
        <fullName evidence="15">Minor capsid protein L2</fullName>
    </recommendedName>
</protein>
<evidence type="ECO:0000256" key="4">
    <source>
        <dbReference type="ARBA" id="ARBA00022562"/>
    </source>
</evidence>
<keyword evidence="3 15" id="KW-0167">Capsid protein</keyword>
<comment type="subunit">
    <text evidence="15">Interacts with major capsid protein L1. Interacts with E2; this interaction inhibits E2 transcriptional activity but not the DNA replication function E2. Interacts with host HSPA8; this interaction is required for L2 nuclear translocation. Interacts with host importins KPNB2 and KPNB3. Forms a complex with importin alpha2-beta1 heterodimers via interaction with the importin alpha2 adapter. Interacts with host DYNLT1; this interaction is essential for virus intracellular transport during entry. Interacts (via C-terminus) with host retromer subunits VPS35 AND VPS29.</text>
</comment>
<dbReference type="EMBL" id="HG421739">
    <property type="protein sequence ID" value="CDG41972.1"/>
    <property type="molecule type" value="Genomic_DNA"/>
</dbReference>
<evidence type="ECO:0000256" key="13">
    <source>
        <dbReference type="ARBA" id="ARBA00023157"/>
    </source>
</evidence>
<dbReference type="RefSeq" id="YP_008433330.1">
    <property type="nucleotide sequence ID" value="NC_022095.1"/>
</dbReference>
<evidence type="ECO:0000256" key="1">
    <source>
        <dbReference type="ARBA" id="ARBA00022524"/>
    </source>
</evidence>
<feature type="disulfide bond" evidence="15">
    <location>
        <begin position="19"/>
        <end position="25"/>
    </location>
</feature>
<name>S6FS07_9PAPI</name>
<dbReference type="GO" id="GO:0003677">
    <property type="term" value="F:DNA binding"/>
    <property type="evidence" value="ECO:0007669"/>
    <property type="project" value="UniProtKB-UniRule"/>
</dbReference>
<dbReference type="HAMAP" id="MF_04003">
    <property type="entry name" value="PPV_L2"/>
    <property type="match status" value="1"/>
</dbReference>
<comment type="function">
    <text evidence="15">Minor protein of the capsid that localizes along the inner surface of the virion, within the central cavities beneath the L1 pentamers. Plays a role in capsid stabilization through interaction with the major capsid protein L1. Once the virion enters the host cell, L2 escorts the genomic DNA into the nucleus by promoting escape from the endosomal compartments and traffic through the host Golgi network. Mechanistically, the C-terminus of L2 possesses a cell-penetrating peptide that protudes from the host endosome, interacts with host cytoplasmic retromer cargo and thereby mediates the capsid delivery to the host trans-Golgi network. Plays a role through its interaction with host dynein in the intracellular microtubule-dependent transport of viral capsid toward the nucleus. Mediates the viral genome import into the nucleus through binding to host importins. Once within the nucleus, L2 localizes viral genomes to host PML bodies in order to activate early gene expression for establishment of infection. Later on, promotes late gene expression by interacting with the viral E2 protein and by inhibiting its transcriptional activation functions. During virion assembly, encapsidates the genome by direct interaction with the viral DNA.</text>
</comment>
<evidence type="ECO:0000256" key="12">
    <source>
        <dbReference type="ARBA" id="ARBA00023125"/>
    </source>
</evidence>
<organism evidence="16 17">
    <name type="scientific">Human papillomavirus 179</name>
    <dbReference type="NCBI Taxonomy" id="1472342"/>
    <lineage>
        <taxon>Viruses</taxon>
        <taxon>Monodnaviria</taxon>
        <taxon>Shotokuvirae</taxon>
        <taxon>Cossaviricota</taxon>
        <taxon>Papovaviricetes</taxon>
        <taxon>Zurhausenvirales</taxon>
        <taxon>Papillomaviridae</taxon>
        <taxon>Firstpapillomavirinae</taxon>
        <taxon>Gammapapillomavirus</taxon>
        <taxon>Gammapapillomavirus 15</taxon>
    </lineage>
</organism>
<comment type="PTM">
    <text evidence="15">Highly phosphorylated.</text>
</comment>
<comment type="similarity">
    <text evidence="15">Belongs to the papillomaviridae L2 protein family.</text>
</comment>
<gene>
    <name evidence="15 16" type="primary">L2</name>
</gene>
<proteinExistence type="inferred from homology"/>
<accession>S6FS07</accession>
<evidence type="ECO:0000256" key="10">
    <source>
        <dbReference type="ARBA" id="ARBA00023046"/>
    </source>
</evidence>
<reference evidence="16 17" key="1">
    <citation type="submission" date="2013-07" db="EMBL/GenBank/DDBJ databases">
        <title>Novel human papillomavirus causing verruca vulgaris.</title>
        <authorList>
            <person name="Kocjan B.J."/>
            <person name="Hosnjak L."/>
            <person name="Poljak M."/>
        </authorList>
    </citation>
    <scope>NUCLEOTIDE SEQUENCE [LARGE SCALE GENOMIC DNA]</scope>
    <source>
        <strain evidence="16">SIBX16</strain>
    </source>
</reference>
<dbReference type="Proteomes" id="UP000099010">
    <property type="component" value="Segment"/>
</dbReference>
<keyword evidence="14 15" id="KW-1160">Virus entry into host cell</keyword>
<dbReference type="GO" id="GO:0043657">
    <property type="term" value="C:host cell"/>
    <property type="evidence" value="ECO:0007669"/>
    <property type="project" value="GOC"/>
</dbReference>
<dbReference type="GeneID" id="16836477"/>
<evidence type="ECO:0000256" key="6">
    <source>
        <dbReference type="ARBA" id="ARBA00022812"/>
    </source>
</evidence>
<dbReference type="OrthoDB" id="8047at10239"/>
<keyword evidence="4 15" id="KW-1048">Host nucleus</keyword>
<dbReference type="GO" id="GO:0042025">
    <property type="term" value="C:host cell nucleus"/>
    <property type="evidence" value="ECO:0007669"/>
    <property type="project" value="UniProtKB-SubCell"/>
</dbReference>